<dbReference type="AlphaFoldDB" id="A0A836GVH9"/>
<dbReference type="RefSeq" id="XP_067175976.1">
    <property type="nucleotide sequence ID" value="XM_067319427.1"/>
</dbReference>
<feature type="region of interest" description="Disordered" evidence="1">
    <location>
        <begin position="1"/>
        <end position="31"/>
    </location>
</feature>
<dbReference type="EMBL" id="JAFEUZ010000032">
    <property type="protein sequence ID" value="KAG5470583.1"/>
    <property type="molecule type" value="Genomic_DNA"/>
</dbReference>
<dbReference type="GeneID" id="92511939"/>
<feature type="region of interest" description="Disordered" evidence="1">
    <location>
        <begin position="73"/>
        <end position="245"/>
    </location>
</feature>
<feature type="compositionally biased region" description="Basic and acidic residues" evidence="1">
    <location>
        <begin position="148"/>
        <end position="164"/>
    </location>
</feature>
<accession>A0A836GVH9</accession>
<name>A0A836GVH9_9TRYP</name>
<feature type="compositionally biased region" description="Basic and acidic residues" evidence="1">
    <location>
        <begin position="11"/>
        <end position="25"/>
    </location>
</feature>
<feature type="compositionally biased region" description="Acidic residues" evidence="1">
    <location>
        <begin position="100"/>
        <end position="111"/>
    </location>
</feature>
<proteinExistence type="predicted"/>
<protein>
    <submittedName>
        <fullName evidence="2">Uncharacterized protein</fullName>
    </submittedName>
</protein>
<evidence type="ECO:0000313" key="2">
    <source>
        <dbReference type="EMBL" id="KAG5470583.1"/>
    </source>
</evidence>
<dbReference type="Proteomes" id="UP000673552">
    <property type="component" value="Chromosome 32"/>
</dbReference>
<keyword evidence="3" id="KW-1185">Reference proteome</keyword>
<dbReference type="KEGG" id="lmat:92511939"/>
<organism evidence="2 3">
    <name type="scientific">Leishmania martiniquensis</name>
    <dbReference type="NCBI Taxonomy" id="1580590"/>
    <lineage>
        <taxon>Eukaryota</taxon>
        <taxon>Discoba</taxon>
        <taxon>Euglenozoa</taxon>
        <taxon>Kinetoplastea</taxon>
        <taxon>Metakinetoplastina</taxon>
        <taxon>Trypanosomatida</taxon>
        <taxon>Trypanosomatidae</taxon>
        <taxon>Leishmaniinae</taxon>
        <taxon>Leishmania</taxon>
    </lineage>
</organism>
<evidence type="ECO:0000256" key="1">
    <source>
        <dbReference type="SAM" id="MobiDB-lite"/>
    </source>
</evidence>
<dbReference type="OrthoDB" id="268051at2759"/>
<reference evidence="2 3" key="1">
    <citation type="submission" date="2021-03" db="EMBL/GenBank/DDBJ databases">
        <title>Leishmania (Mundinia) martiniquensis Genome sequencing and assembly.</title>
        <authorList>
            <person name="Almutairi H."/>
            <person name="Gatherer D."/>
        </authorList>
    </citation>
    <scope>NUCLEOTIDE SEQUENCE [LARGE SCALE GENOMIC DNA]</scope>
    <source>
        <strain evidence="2">LSCM1</strain>
    </source>
</reference>
<evidence type="ECO:0000313" key="3">
    <source>
        <dbReference type="Proteomes" id="UP000673552"/>
    </source>
</evidence>
<gene>
    <name evidence="2" type="ORF">LSCM1_01827</name>
</gene>
<comment type="caution">
    <text evidence="2">The sequence shown here is derived from an EMBL/GenBank/DDBJ whole genome shotgun (WGS) entry which is preliminary data.</text>
</comment>
<sequence>MRGNPYSRGFDPMKSRSERRKEKQAKVAKSKRAIRLKKRLGRIAARKFAGQEDSHMTALMESYILRRKAERAAAKAKNALQDGTGALDAAHSPAKKTDVEESEMDDGEGSEDFSLGSVADSAFEMDSAGDDDDGRHHGISTTQRRPAPRKEQGEVGSGSRERRGSARGRGLTETTAKKDITSLHGKRVHGSTANRGREGARGAHAPQRGGRDSGRLGETAQQRQNLRRSARVHERPCKVPTRTLY</sequence>